<gene>
    <name evidence="1" type="ORF">HMPREF1534_01377</name>
</gene>
<protein>
    <submittedName>
        <fullName evidence="1">Uncharacterized protein</fullName>
    </submittedName>
</protein>
<accession>U6RGV6</accession>
<reference evidence="1 2" key="1">
    <citation type="submission" date="2013-04" db="EMBL/GenBank/DDBJ databases">
        <title>The Genome Sequence of Bacteroides massiliensis DSM 17679.</title>
        <authorList>
            <consortium name="The Broad Institute Genomics Platform"/>
            <person name="Earl A."/>
            <person name="Ward D."/>
            <person name="Feldgarden M."/>
            <person name="Gevers D."/>
            <person name="Martens E."/>
            <person name="Fenner L."/>
            <person name="Roux V."/>
            <person name="Mallet M.N."/>
            <person name="Raoult D."/>
            <person name="Walker B."/>
            <person name="Young S."/>
            <person name="Zeng Q."/>
            <person name="Gargeya S."/>
            <person name="Fitzgerald M."/>
            <person name="Haas B."/>
            <person name="Abouelleil A."/>
            <person name="Allen A.W."/>
            <person name="Alvarado L."/>
            <person name="Arachchi H.M."/>
            <person name="Berlin A.M."/>
            <person name="Chapman S.B."/>
            <person name="Gainer-Dewar J."/>
            <person name="Goldberg J."/>
            <person name="Griggs A."/>
            <person name="Gujja S."/>
            <person name="Hansen M."/>
            <person name="Howarth C."/>
            <person name="Imamovic A."/>
            <person name="Ireland A."/>
            <person name="Larimer J."/>
            <person name="McCowan C."/>
            <person name="Murphy C."/>
            <person name="Pearson M."/>
            <person name="Poon T.W."/>
            <person name="Priest M."/>
            <person name="Roberts A."/>
            <person name="Saif S."/>
            <person name="Shea T."/>
            <person name="Sisk P."/>
            <person name="Sykes S."/>
            <person name="Wortman J."/>
            <person name="Nusbaum C."/>
            <person name="Birren B."/>
        </authorList>
    </citation>
    <scope>NUCLEOTIDE SEQUENCE [LARGE SCALE GENOMIC DNA]</scope>
    <source>
        <strain evidence="2">B84634 / Timone 84634 / DSM 17679 / JCM 13223</strain>
    </source>
</reference>
<name>U6RGV6_9BACT</name>
<evidence type="ECO:0000313" key="2">
    <source>
        <dbReference type="Proteomes" id="UP000017831"/>
    </source>
</evidence>
<evidence type="ECO:0000313" key="1">
    <source>
        <dbReference type="EMBL" id="EOA55745.1"/>
    </source>
</evidence>
<proteinExistence type="predicted"/>
<dbReference type="STRING" id="1121098.HMPREF1534_01377"/>
<dbReference type="EMBL" id="AQHY01000017">
    <property type="protein sequence ID" value="EOA55745.1"/>
    <property type="molecule type" value="Genomic_DNA"/>
</dbReference>
<organism evidence="1 2">
    <name type="scientific">Phocaeicola massiliensis B84634 = Timone 84634 = DSM 17679 = JCM 13223</name>
    <dbReference type="NCBI Taxonomy" id="1121098"/>
    <lineage>
        <taxon>Bacteria</taxon>
        <taxon>Pseudomonadati</taxon>
        <taxon>Bacteroidota</taxon>
        <taxon>Bacteroidia</taxon>
        <taxon>Bacteroidales</taxon>
        <taxon>Bacteroidaceae</taxon>
        <taxon>Phocaeicola</taxon>
    </lineage>
</organism>
<sequence>MKFLKSAAGYFLNVLLRFFVVQPGNSEKDFVILQLR</sequence>
<comment type="caution">
    <text evidence="1">The sequence shown here is derived from an EMBL/GenBank/DDBJ whole genome shotgun (WGS) entry which is preliminary data.</text>
</comment>
<dbReference type="HOGENOM" id="CLU_3354537_0_0_10"/>
<dbReference type="Proteomes" id="UP000017831">
    <property type="component" value="Unassembled WGS sequence"/>
</dbReference>
<dbReference type="AlphaFoldDB" id="U6RGV6"/>
<keyword evidence="2" id="KW-1185">Reference proteome</keyword>